<keyword evidence="4 7" id="KW-1133">Transmembrane helix</keyword>
<protein>
    <recommendedName>
        <fullName evidence="10">AI-2E family transporter</fullName>
    </recommendedName>
</protein>
<organism evidence="8 9">
    <name type="scientific">Asticcacaulis biprosthecium C19</name>
    <dbReference type="NCBI Taxonomy" id="715226"/>
    <lineage>
        <taxon>Bacteria</taxon>
        <taxon>Pseudomonadati</taxon>
        <taxon>Pseudomonadota</taxon>
        <taxon>Alphaproteobacteria</taxon>
        <taxon>Caulobacterales</taxon>
        <taxon>Caulobacteraceae</taxon>
        <taxon>Asticcacaulis</taxon>
    </lineage>
</organism>
<dbReference type="GO" id="GO:0016020">
    <property type="term" value="C:membrane"/>
    <property type="evidence" value="ECO:0007669"/>
    <property type="project" value="UniProtKB-SubCell"/>
</dbReference>
<name>F4QHF2_9CAUL</name>
<dbReference type="STRING" id="715226.ABI_11260"/>
<dbReference type="eggNOG" id="COG0628">
    <property type="taxonomic scope" value="Bacteria"/>
</dbReference>
<evidence type="ECO:0000256" key="5">
    <source>
        <dbReference type="ARBA" id="ARBA00023136"/>
    </source>
</evidence>
<evidence type="ECO:0000313" key="8">
    <source>
        <dbReference type="EMBL" id="EGF92689.1"/>
    </source>
</evidence>
<dbReference type="Proteomes" id="UP000006512">
    <property type="component" value="Unassembled WGS sequence"/>
</dbReference>
<keyword evidence="9" id="KW-1185">Reference proteome</keyword>
<dbReference type="GO" id="GO:0055085">
    <property type="term" value="P:transmembrane transport"/>
    <property type="evidence" value="ECO:0007669"/>
    <property type="project" value="TreeGrafter"/>
</dbReference>
<dbReference type="AlphaFoldDB" id="F4QHF2"/>
<evidence type="ECO:0000256" key="7">
    <source>
        <dbReference type="SAM" id="Phobius"/>
    </source>
</evidence>
<feature type="transmembrane region" description="Helical" evidence="7">
    <location>
        <begin position="197"/>
        <end position="222"/>
    </location>
</feature>
<dbReference type="InterPro" id="IPR002549">
    <property type="entry name" value="AI-2E-like"/>
</dbReference>
<dbReference type="HOGENOM" id="CLU_031275_1_0_5"/>
<comment type="subcellular location">
    <subcellularLocation>
        <location evidence="1">Membrane</location>
        <topology evidence="1">Multi-pass membrane protein</topology>
    </subcellularLocation>
</comment>
<evidence type="ECO:0000313" key="9">
    <source>
        <dbReference type="Proteomes" id="UP000006512"/>
    </source>
</evidence>
<dbReference type="Pfam" id="PF01594">
    <property type="entry name" value="AI-2E_transport"/>
    <property type="match status" value="1"/>
</dbReference>
<accession>F4QHF2</accession>
<evidence type="ECO:0000256" key="4">
    <source>
        <dbReference type="ARBA" id="ARBA00022989"/>
    </source>
</evidence>
<keyword evidence="3 7" id="KW-0812">Transmembrane</keyword>
<comment type="similarity">
    <text evidence="2">Belongs to the autoinducer-2 exporter (AI-2E) (TC 2.A.86) family.</text>
</comment>
<evidence type="ECO:0008006" key="10">
    <source>
        <dbReference type="Google" id="ProtNLM"/>
    </source>
</evidence>
<dbReference type="PANTHER" id="PTHR21716:SF62">
    <property type="entry name" value="TRANSPORT PROTEIN YDBI-RELATED"/>
    <property type="match status" value="1"/>
</dbReference>
<feature type="region of interest" description="Disordered" evidence="6">
    <location>
        <begin position="336"/>
        <end position="359"/>
    </location>
</feature>
<dbReference type="RefSeq" id="WP_006271869.1">
    <property type="nucleotide sequence ID" value="NZ_GL883077.1"/>
</dbReference>
<proteinExistence type="inferred from homology"/>
<feature type="transmembrane region" description="Helical" evidence="7">
    <location>
        <begin position="144"/>
        <end position="163"/>
    </location>
</feature>
<sequence>MTSDGLTRGFMQRVGFVVLAVAATLLAYNLMNLWILIFGAIVIAVVLRGIAEPLMKVCKLNAPLAVLAAVLLVVGVVATTFYLFGRDIVAQVQILSKQLPVAWAELQTRLEAAGLSDEVQAQIDAAGQQAGGVASKIPQLAGGLLSGVANFLVALIAGILLAIHPGQYRDGIVFLFPDSYKARVKDSLNVAGKALQLWFLGQFVSMIVVGVMTGVGLWVMGVPSALALGMMSGLAQFVPIVGPVISAGPGLLLAGAAGLDKFLYALVLYVGVSQLEANLITPAVQNRISSVPMVLTLFAVVGFAGLLGPVGVLYAMPLTVVLYTLVMRFYKGEDVSKKGDKPEAAAETPTKKPRRRAAI</sequence>
<evidence type="ECO:0000256" key="2">
    <source>
        <dbReference type="ARBA" id="ARBA00009773"/>
    </source>
</evidence>
<evidence type="ECO:0000256" key="1">
    <source>
        <dbReference type="ARBA" id="ARBA00004141"/>
    </source>
</evidence>
<feature type="transmembrane region" description="Helical" evidence="7">
    <location>
        <begin position="6"/>
        <end position="26"/>
    </location>
</feature>
<gene>
    <name evidence="8" type="ORF">ABI_11260</name>
</gene>
<keyword evidence="5 7" id="KW-0472">Membrane</keyword>
<feature type="transmembrane region" description="Helical" evidence="7">
    <location>
        <begin position="63"/>
        <end position="84"/>
    </location>
</feature>
<feature type="transmembrane region" description="Helical" evidence="7">
    <location>
        <begin position="234"/>
        <end position="256"/>
    </location>
</feature>
<dbReference type="PANTHER" id="PTHR21716">
    <property type="entry name" value="TRANSMEMBRANE PROTEIN"/>
    <property type="match status" value="1"/>
</dbReference>
<reference evidence="9" key="1">
    <citation type="submission" date="2011-03" db="EMBL/GenBank/DDBJ databases">
        <title>Draft genome sequence of Brevundimonas diminuta.</title>
        <authorList>
            <person name="Brown P.J.B."/>
            <person name="Buechlein A."/>
            <person name="Hemmerich C."/>
            <person name="Brun Y.V."/>
        </authorList>
    </citation>
    <scope>NUCLEOTIDE SEQUENCE [LARGE SCALE GENOMIC DNA]</scope>
    <source>
        <strain evidence="9">C19</strain>
    </source>
</reference>
<evidence type="ECO:0000256" key="3">
    <source>
        <dbReference type="ARBA" id="ARBA00022692"/>
    </source>
</evidence>
<feature type="transmembrane region" description="Helical" evidence="7">
    <location>
        <begin position="262"/>
        <end position="281"/>
    </location>
</feature>
<evidence type="ECO:0000256" key="6">
    <source>
        <dbReference type="SAM" id="MobiDB-lite"/>
    </source>
</evidence>
<dbReference type="OrthoDB" id="5761230at2"/>
<dbReference type="EMBL" id="GL883077">
    <property type="protein sequence ID" value="EGF92689.1"/>
    <property type="molecule type" value="Genomic_DNA"/>
</dbReference>